<dbReference type="PANTHER" id="PTHR30572:SF4">
    <property type="entry name" value="ABC TRANSPORTER PERMEASE YTRF"/>
    <property type="match status" value="1"/>
</dbReference>
<feature type="transmembrane region" description="Helical" evidence="7">
    <location>
        <begin position="285"/>
        <end position="310"/>
    </location>
</feature>
<dbReference type="InterPro" id="IPR025857">
    <property type="entry name" value="MacB_PCD"/>
</dbReference>
<comment type="caution">
    <text evidence="10">The sequence shown here is derived from an EMBL/GenBank/DDBJ whole genome shotgun (WGS) entry which is preliminary data.</text>
</comment>
<feature type="domain" description="MacB-like periplasmic core" evidence="9">
    <location>
        <begin position="21"/>
        <end position="248"/>
    </location>
</feature>
<dbReference type="Proteomes" id="UP000823847">
    <property type="component" value="Unassembled WGS sequence"/>
</dbReference>
<keyword evidence="4 7" id="KW-1133">Transmembrane helix</keyword>
<keyword evidence="5 7" id="KW-0472">Membrane</keyword>
<protein>
    <submittedName>
        <fullName evidence="10">ABC transporter permease</fullName>
    </submittedName>
</protein>
<evidence type="ECO:0000313" key="10">
    <source>
        <dbReference type="EMBL" id="HIX87124.1"/>
    </source>
</evidence>
<comment type="subcellular location">
    <subcellularLocation>
        <location evidence="1">Cell membrane</location>
        <topology evidence="1">Multi-pass membrane protein</topology>
    </subcellularLocation>
</comment>
<dbReference type="EMBL" id="DXEN01000080">
    <property type="protein sequence ID" value="HIX87124.1"/>
    <property type="molecule type" value="Genomic_DNA"/>
</dbReference>
<evidence type="ECO:0000256" key="7">
    <source>
        <dbReference type="SAM" id="Phobius"/>
    </source>
</evidence>
<reference evidence="10" key="2">
    <citation type="submission" date="2021-04" db="EMBL/GenBank/DDBJ databases">
        <authorList>
            <person name="Gilroy R."/>
        </authorList>
    </citation>
    <scope>NUCLEOTIDE SEQUENCE</scope>
    <source>
        <strain evidence="10">ChiHecec2B26-12326</strain>
    </source>
</reference>
<reference evidence="10" key="1">
    <citation type="journal article" date="2021" name="PeerJ">
        <title>Extensive microbial diversity within the chicken gut microbiome revealed by metagenomics and culture.</title>
        <authorList>
            <person name="Gilroy R."/>
            <person name="Ravi A."/>
            <person name="Getino M."/>
            <person name="Pursley I."/>
            <person name="Horton D.L."/>
            <person name="Alikhan N.F."/>
            <person name="Baker D."/>
            <person name="Gharbi K."/>
            <person name="Hall N."/>
            <person name="Watson M."/>
            <person name="Adriaenssens E.M."/>
            <person name="Foster-Nyarko E."/>
            <person name="Jarju S."/>
            <person name="Secka A."/>
            <person name="Antonio M."/>
            <person name="Oren A."/>
            <person name="Chaudhuri R.R."/>
            <person name="La Ragione R."/>
            <person name="Hildebrand F."/>
            <person name="Pallen M.J."/>
        </authorList>
    </citation>
    <scope>NUCLEOTIDE SEQUENCE</scope>
    <source>
        <strain evidence="10">ChiHecec2B26-12326</strain>
    </source>
</reference>
<name>A0A9D1XW40_9BACT</name>
<feature type="transmembrane region" description="Helical" evidence="7">
    <location>
        <begin position="380"/>
        <end position="402"/>
    </location>
</feature>
<feature type="domain" description="ABC3 transporter permease C-terminal" evidence="8">
    <location>
        <begin position="291"/>
        <end position="410"/>
    </location>
</feature>
<feature type="transmembrane region" description="Helical" evidence="7">
    <location>
        <begin position="339"/>
        <end position="360"/>
    </location>
</feature>
<dbReference type="InterPro" id="IPR050250">
    <property type="entry name" value="Macrolide_Exporter_MacB"/>
</dbReference>
<keyword evidence="3 7" id="KW-0812">Transmembrane</keyword>
<dbReference type="Pfam" id="PF12704">
    <property type="entry name" value="MacB_PCD"/>
    <property type="match status" value="1"/>
</dbReference>
<dbReference type="InterPro" id="IPR003838">
    <property type="entry name" value="ABC3_permease_C"/>
</dbReference>
<evidence type="ECO:0000256" key="3">
    <source>
        <dbReference type="ARBA" id="ARBA00022692"/>
    </source>
</evidence>
<sequence>MFDADRWVEIWVTITRNKTRSLLTCFGVFWGILMLVVLLGSGNGLKNAIFGFVDGFATNSIFFYTDRTSEPYKGFNKGRWWSMRNRDVENIIREVDAIQDISPILWGETSEKNIVYGQVSGTYNVKGVYPSYFNIEVQELHFGRLLNEIDEKERRKVCLIGSQVNDNLFRGADPCGKYVRVNGLYYQVVGVVEQKASGVNIGGRSEESVFLPFSTMQQTLNQGDILHFLCVSAKVGTDMQALIDDIRRIMYAQNEIAPDDPQALGVINIAAQFDTFQLLFTGIDILVWLVGMGTLLAGVIGVSNIMMVTVKERTREIGVRRAIGAKPFDIISQVMSESLVLTAVAGLLGLSAGVFLLDLADRILSAQQAGSDVPLEHPGVDIQTAVAATVVLLLSGLLAGLIPAWRAMQIKAIDAIREE</sequence>
<accession>A0A9D1XW40</accession>
<dbReference type="AlphaFoldDB" id="A0A9D1XW40"/>
<feature type="transmembrane region" description="Helical" evidence="7">
    <location>
        <begin position="21"/>
        <end position="40"/>
    </location>
</feature>
<comment type="similarity">
    <text evidence="6">Belongs to the ABC-4 integral membrane protein family.</text>
</comment>
<evidence type="ECO:0000256" key="5">
    <source>
        <dbReference type="ARBA" id="ARBA00023136"/>
    </source>
</evidence>
<organism evidence="10 11">
    <name type="scientific">Candidatus Parabacteroides intestinigallinarum</name>
    <dbReference type="NCBI Taxonomy" id="2838722"/>
    <lineage>
        <taxon>Bacteria</taxon>
        <taxon>Pseudomonadati</taxon>
        <taxon>Bacteroidota</taxon>
        <taxon>Bacteroidia</taxon>
        <taxon>Bacteroidales</taxon>
        <taxon>Tannerellaceae</taxon>
        <taxon>Parabacteroides</taxon>
    </lineage>
</organism>
<evidence type="ECO:0000313" key="11">
    <source>
        <dbReference type="Proteomes" id="UP000823847"/>
    </source>
</evidence>
<evidence type="ECO:0000256" key="4">
    <source>
        <dbReference type="ARBA" id="ARBA00022989"/>
    </source>
</evidence>
<evidence type="ECO:0000259" key="9">
    <source>
        <dbReference type="Pfam" id="PF12704"/>
    </source>
</evidence>
<keyword evidence="2" id="KW-1003">Cell membrane</keyword>
<evidence type="ECO:0000256" key="2">
    <source>
        <dbReference type="ARBA" id="ARBA00022475"/>
    </source>
</evidence>
<dbReference type="GO" id="GO:0005886">
    <property type="term" value="C:plasma membrane"/>
    <property type="evidence" value="ECO:0007669"/>
    <property type="project" value="UniProtKB-SubCell"/>
</dbReference>
<dbReference type="Pfam" id="PF02687">
    <property type="entry name" value="FtsX"/>
    <property type="match status" value="1"/>
</dbReference>
<dbReference type="GO" id="GO:0022857">
    <property type="term" value="F:transmembrane transporter activity"/>
    <property type="evidence" value="ECO:0007669"/>
    <property type="project" value="TreeGrafter"/>
</dbReference>
<evidence type="ECO:0000256" key="6">
    <source>
        <dbReference type="ARBA" id="ARBA00038076"/>
    </source>
</evidence>
<proteinExistence type="inferred from homology"/>
<evidence type="ECO:0000256" key="1">
    <source>
        <dbReference type="ARBA" id="ARBA00004651"/>
    </source>
</evidence>
<evidence type="ECO:0000259" key="8">
    <source>
        <dbReference type="Pfam" id="PF02687"/>
    </source>
</evidence>
<gene>
    <name evidence="10" type="ORF">H9848_11050</name>
</gene>
<dbReference type="PANTHER" id="PTHR30572">
    <property type="entry name" value="MEMBRANE COMPONENT OF TRANSPORTER-RELATED"/>
    <property type="match status" value="1"/>
</dbReference>